<evidence type="ECO:0000256" key="8">
    <source>
        <dbReference type="SAM" id="SignalP"/>
    </source>
</evidence>
<dbReference type="Gene3D" id="2.40.170.20">
    <property type="entry name" value="TonB-dependent receptor, beta-barrel domain"/>
    <property type="match status" value="1"/>
</dbReference>
<dbReference type="GO" id="GO:0015344">
    <property type="term" value="F:siderophore uptake transmembrane transporter activity"/>
    <property type="evidence" value="ECO:0007669"/>
    <property type="project" value="TreeGrafter"/>
</dbReference>
<keyword evidence="3" id="KW-1134">Transmembrane beta strand</keyword>
<organism evidence="9 10">
    <name type="scientific">Flagellimonas allohymeniacidonis</name>
    <dbReference type="NCBI Taxonomy" id="2517819"/>
    <lineage>
        <taxon>Bacteria</taxon>
        <taxon>Pseudomonadati</taxon>
        <taxon>Bacteroidota</taxon>
        <taxon>Flavobacteriia</taxon>
        <taxon>Flavobacteriales</taxon>
        <taxon>Flavobacteriaceae</taxon>
        <taxon>Flagellimonas</taxon>
    </lineage>
</organism>
<feature type="signal peptide" evidence="8">
    <location>
        <begin position="1"/>
        <end position="22"/>
    </location>
</feature>
<dbReference type="EMBL" id="SGIU01000002">
    <property type="protein sequence ID" value="TAI48094.1"/>
    <property type="molecule type" value="Genomic_DNA"/>
</dbReference>
<evidence type="ECO:0000313" key="10">
    <source>
        <dbReference type="Proteomes" id="UP000291981"/>
    </source>
</evidence>
<dbReference type="RefSeq" id="WP_130615504.1">
    <property type="nucleotide sequence ID" value="NZ_SGIU01000002.1"/>
</dbReference>
<keyword evidence="4" id="KW-0812">Transmembrane</keyword>
<proteinExistence type="predicted"/>
<evidence type="ECO:0000256" key="7">
    <source>
        <dbReference type="ARBA" id="ARBA00023237"/>
    </source>
</evidence>
<dbReference type="InterPro" id="IPR037066">
    <property type="entry name" value="Plug_dom_sf"/>
</dbReference>
<evidence type="ECO:0000256" key="4">
    <source>
        <dbReference type="ARBA" id="ARBA00022692"/>
    </source>
</evidence>
<dbReference type="SUPFAM" id="SSF49464">
    <property type="entry name" value="Carboxypeptidase regulatory domain-like"/>
    <property type="match status" value="1"/>
</dbReference>
<evidence type="ECO:0000256" key="6">
    <source>
        <dbReference type="ARBA" id="ARBA00023136"/>
    </source>
</evidence>
<feature type="chain" id="PRO_5020613889" evidence="8">
    <location>
        <begin position="23"/>
        <end position="835"/>
    </location>
</feature>
<dbReference type="GO" id="GO:0044718">
    <property type="term" value="P:siderophore transmembrane transport"/>
    <property type="evidence" value="ECO:0007669"/>
    <property type="project" value="TreeGrafter"/>
</dbReference>
<keyword evidence="10" id="KW-1185">Reference proteome</keyword>
<keyword evidence="2" id="KW-0813">Transport</keyword>
<comment type="caution">
    <text evidence="9">The sequence shown here is derived from an EMBL/GenBank/DDBJ whole genome shotgun (WGS) entry which is preliminary data.</text>
</comment>
<dbReference type="AlphaFoldDB" id="A0A4Q8QEA9"/>
<evidence type="ECO:0000256" key="5">
    <source>
        <dbReference type="ARBA" id="ARBA00022729"/>
    </source>
</evidence>
<keyword evidence="7" id="KW-0998">Cell outer membrane</keyword>
<dbReference type="Gene3D" id="2.170.130.10">
    <property type="entry name" value="TonB-dependent receptor, plug domain"/>
    <property type="match status" value="1"/>
</dbReference>
<keyword evidence="9" id="KW-0675">Receptor</keyword>
<evidence type="ECO:0000256" key="3">
    <source>
        <dbReference type="ARBA" id="ARBA00022452"/>
    </source>
</evidence>
<dbReference type="InterPro" id="IPR008969">
    <property type="entry name" value="CarboxyPept-like_regulatory"/>
</dbReference>
<keyword evidence="6" id="KW-0472">Membrane</keyword>
<dbReference type="PANTHER" id="PTHR30069:SF29">
    <property type="entry name" value="HEMOGLOBIN AND HEMOGLOBIN-HAPTOGLOBIN-BINDING PROTEIN 1-RELATED"/>
    <property type="match status" value="1"/>
</dbReference>
<dbReference type="OrthoDB" id="9803050at2"/>
<dbReference type="PANTHER" id="PTHR30069">
    <property type="entry name" value="TONB-DEPENDENT OUTER MEMBRANE RECEPTOR"/>
    <property type="match status" value="1"/>
</dbReference>
<evidence type="ECO:0000313" key="9">
    <source>
        <dbReference type="EMBL" id="TAI48094.1"/>
    </source>
</evidence>
<dbReference type="Proteomes" id="UP000291981">
    <property type="component" value="Unassembled WGS sequence"/>
</dbReference>
<comment type="subcellular location">
    <subcellularLocation>
        <location evidence="1">Cell outer membrane</location>
        <topology evidence="1">Multi-pass membrane protein</topology>
    </subcellularLocation>
</comment>
<evidence type="ECO:0000256" key="2">
    <source>
        <dbReference type="ARBA" id="ARBA00022448"/>
    </source>
</evidence>
<dbReference type="InterPro" id="IPR039426">
    <property type="entry name" value="TonB-dep_rcpt-like"/>
</dbReference>
<gene>
    <name evidence="9" type="ORF">EW142_15720</name>
</gene>
<name>A0A4Q8QEA9_9FLAO</name>
<dbReference type="Pfam" id="PF13715">
    <property type="entry name" value="CarbopepD_reg_2"/>
    <property type="match status" value="1"/>
</dbReference>
<accession>A0A4Q8QEA9</accession>
<dbReference type="SUPFAM" id="SSF56935">
    <property type="entry name" value="Porins"/>
    <property type="match status" value="1"/>
</dbReference>
<keyword evidence="5 8" id="KW-0732">Signal</keyword>
<sequence length="835" mass="94361">MTKRLLVLIFIVVSLHSINTTAQTETDQPLTTILVTLQERFGVQFNYASKLVDGVAIVAPNNSMNLEESLNYISEQSNLIFVSVSENIISIKEKTILLCGYLKDKDSGETLPYVTIQVDSKGTIANEEGYFEIDGLKTEDIIQIRLMGYKPLQRQVNYFNTSGCNTIYLLPYQEKLAEVTVYDFLVRGIDKLDNGSVELDFDRFNILPGLVEDDVLLSVQALPGIQSIDETVSNINIRGGSHDQNLITWDGIKMYQSGHFFGLISMYNPHITQKVALRKNGSSASETDGVSGTIAMKTNEYLNTGFKGSIGVNLIDANGALDAPLGKKASLQVATRKSVSDFVETPTYSNYFDRITQDTEIESNTAAVTNSDIAFDFYDASFRLLFHPSEKDHFRINFMYTANELTFNEVAQLSGTDVSRESNLDQTTIAGGVNHQRDWTEKFRTQLEIYNTDYKLKARNVNILQDQRFLQENKVSETGIRLKTLNVLTPRINWTNGYHFVETKVTNLADVDDPLFVRLEGEILRTHAIFSEIGLSSKNTATQLNLGIRFNYLDDFKKQVWEPRLSLSHSFWESFNLEVLGEFKHQSTSQVINFQNDFLGIEKRRWQLSNDESIPVITSKQGSAGLSFNKNGWLVNAVTFYKSVDGITTQSQGFQDRYEFARTSGSYDATGLDLLIRKQFGKNSLWLSYSYLNSEYFFEQLPETRFPSNFDITHAMTLGANYTLGELLIAAGLNWRTGKPKTRPVPNAEIVDGEVNYDITNGERLDDYLRLDVSGKYEFSWGENKSVQVGVAVWNVLNRENTINSFYRANPLGEAQQFLQSSLRITPNASVRLIF</sequence>
<evidence type="ECO:0000256" key="1">
    <source>
        <dbReference type="ARBA" id="ARBA00004571"/>
    </source>
</evidence>
<protein>
    <submittedName>
        <fullName evidence="9">TonB-dependent receptor</fullName>
    </submittedName>
</protein>
<dbReference type="GO" id="GO:0009279">
    <property type="term" value="C:cell outer membrane"/>
    <property type="evidence" value="ECO:0007669"/>
    <property type="project" value="UniProtKB-SubCell"/>
</dbReference>
<dbReference type="InterPro" id="IPR036942">
    <property type="entry name" value="Beta-barrel_TonB_sf"/>
</dbReference>
<reference evidence="9 10" key="1">
    <citation type="submission" date="2019-02" db="EMBL/GenBank/DDBJ databases">
        <title>Draft genome sequence of Muricauda sp. 176CP4-71.</title>
        <authorList>
            <person name="Park J.-S."/>
        </authorList>
    </citation>
    <scope>NUCLEOTIDE SEQUENCE [LARGE SCALE GENOMIC DNA]</scope>
    <source>
        <strain evidence="9 10">176CP4-71</strain>
    </source>
</reference>